<keyword evidence="2" id="KW-1185">Reference proteome</keyword>
<dbReference type="GeneID" id="78361410"/>
<evidence type="ECO:0000313" key="2">
    <source>
        <dbReference type="Proteomes" id="UP000214610"/>
    </source>
</evidence>
<dbReference type="EMBL" id="NHMP01000007">
    <property type="protein sequence ID" value="OXE45812.1"/>
    <property type="molecule type" value="Genomic_DNA"/>
</dbReference>
<sequence length="187" mass="21413">MYFQMKNFVEVREPEGTLVFQLEDLMRYSGPRGLIASGVTMKLLGRAFKDLSPREPPMRHEIYILSSFPGSDVVDGFELVTRAVTRGRYILDLDKAPKDAPPSPAGGSMYFEIGYRDRCFAYTLSPEIFDKEWFEAVAAKQEGCKTEEEHANYLAYKFSVLGKLIASSDPFLRIEPCKLDERFSYKY</sequence>
<dbReference type="Proteomes" id="UP000214610">
    <property type="component" value="Unassembled WGS sequence"/>
</dbReference>
<comment type="caution">
    <text evidence="1">The sequence shown here is derived from an EMBL/GenBank/DDBJ whole genome shotgun (WGS) entry which is preliminary data.</text>
</comment>
<protein>
    <submittedName>
        <fullName evidence="1">Uncharacterized protein</fullName>
    </submittedName>
</protein>
<organism evidence="1 2">
    <name type="scientific">Turicimonas muris</name>
    <dbReference type="NCBI Taxonomy" id="1796652"/>
    <lineage>
        <taxon>Bacteria</taxon>
        <taxon>Pseudomonadati</taxon>
        <taxon>Pseudomonadota</taxon>
        <taxon>Betaproteobacteria</taxon>
        <taxon>Burkholderiales</taxon>
        <taxon>Sutterellaceae</taxon>
        <taxon>Turicimonas</taxon>
    </lineage>
</organism>
<reference evidence="2" key="1">
    <citation type="submission" date="2017-05" db="EMBL/GenBank/DDBJ databases">
        <title>Improved OligoMM genomes.</title>
        <authorList>
            <person name="Garzetti D."/>
        </authorList>
    </citation>
    <scope>NUCLEOTIDE SEQUENCE [LARGE SCALE GENOMIC DNA]</scope>
    <source>
        <strain evidence="2">YL45</strain>
    </source>
</reference>
<dbReference type="AlphaFoldDB" id="A0A227KE80"/>
<dbReference type="RefSeq" id="WP_066592729.1">
    <property type="nucleotide sequence ID" value="NZ_CAJTBZ010000015.1"/>
</dbReference>
<accession>A0A227KE80</accession>
<proteinExistence type="predicted"/>
<evidence type="ECO:0000313" key="1">
    <source>
        <dbReference type="EMBL" id="OXE45812.1"/>
    </source>
</evidence>
<name>A0A227KE80_9BURK</name>
<gene>
    <name evidence="1" type="ORF">ADH67_10345</name>
</gene>